<dbReference type="EMBL" id="CP063407">
    <property type="protein sequence ID" value="QSZ32956.1"/>
    <property type="molecule type" value="Genomic_DNA"/>
</dbReference>
<dbReference type="PRINTS" id="PR00837">
    <property type="entry name" value="V5TPXLIKE"/>
</dbReference>
<feature type="chain" id="PRO_5032924432" description="SCP domain-containing protein" evidence="1">
    <location>
        <begin position="21"/>
        <end position="477"/>
    </location>
</feature>
<keyword evidence="1" id="KW-0732">Signal</keyword>
<evidence type="ECO:0000256" key="1">
    <source>
        <dbReference type="SAM" id="SignalP"/>
    </source>
</evidence>
<dbReference type="Proteomes" id="UP000672032">
    <property type="component" value="Chromosome 3"/>
</dbReference>
<dbReference type="SMART" id="SM00198">
    <property type="entry name" value="SCP"/>
    <property type="match status" value="1"/>
</dbReference>
<gene>
    <name evidence="3" type="ORF">DSL72_002539</name>
</gene>
<feature type="domain" description="SCP" evidence="2">
    <location>
        <begin position="246"/>
        <end position="398"/>
    </location>
</feature>
<organism evidence="3 4">
    <name type="scientific">Monilinia vaccinii-corymbosi</name>
    <dbReference type="NCBI Taxonomy" id="61207"/>
    <lineage>
        <taxon>Eukaryota</taxon>
        <taxon>Fungi</taxon>
        <taxon>Dikarya</taxon>
        <taxon>Ascomycota</taxon>
        <taxon>Pezizomycotina</taxon>
        <taxon>Leotiomycetes</taxon>
        <taxon>Helotiales</taxon>
        <taxon>Sclerotiniaceae</taxon>
        <taxon>Monilinia</taxon>
    </lineage>
</organism>
<dbReference type="CDD" id="cd05380">
    <property type="entry name" value="CAP_euk"/>
    <property type="match status" value="1"/>
</dbReference>
<evidence type="ECO:0000313" key="4">
    <source>
        <dbReference type="Proteomes" id="UP000672032"/>
    </source>
</evidence>
<dbReference type="InterPro" id="IPR014044">
    <property type="entry name" value="CAP_dom"/>
</dbReference>
<dbReference type="Gene3D" id="3.40.33.10">
    <property type="entry name" value="CAP"/>
    <property type="match status" value="1"/>
</dbReference>
<name>A0A8A3PCZ1_9HELO</name>
<dbReference type="InterPro" id="IPR001283">
    <property type="entry name" value="CRISP-related"/>
</dbReference>
<feature type="signal peptide" evidence="1">
    <location>
        <begin position="1"/>
        <end position="20"/>
    </location>
</feature>
<dbReference type="OrthoDB" id="43654at2759"/>
<evidence type="ECO:0000259" key="2">
    <source>
        <dbReference type="SMART" id="SM00198"/>
    </source>
</evidence>
<dbReference type="InterPro" id="IPR035940">
    <property type="entry name" value="CAP_sf"/>
</dbReference>
<evidence type="ECO:0000313" key="3">
    <source>
        <dbReference type="EMBL" id="QSZ32956.1"/>
    </source>
</evidence>
<keyword evidence="4" id="KW-1185">Reference proteome</keyword>
<sequence length="477" mass="51486">MYLSFLISVVVAFGFAIATSQEHSRFEQSSILSSLSSEAVDYAMASIWDITDWKNSVGELTSGELDEGTLAPTYLGLSNAASTSSTAHTIASTTAAITTTAAVSSIETKNKASTLSQSLFATTIGLIVADSVTTYPSVVVSLLLNSGFAIAIPQDSVLGASYSGTDRYISSASFSMTSKPLLHINMQTAVQPSISPPSPTSTPTSTSVLSSLPFSPITVFISGHNTSPSTNTQARPEETGFSSPPEFKAQMLWGINWYRQILNHSDLVWDDALAGSSANWTYLCDFWNKNIVSEHYGHTKARYPLEIDMPGVTYNYGITDIINLWGEGASMYYNETDGIYTGVRDTHNETDVFIQMVWKDTALLGCGWNNCPAEYVVDDGHPWLFVVCEYYPKGNTGDATVWTYNVGPINGRAYDQLKSGIPKPSGPGSKSAGSTTTTTLGQHLTTTAGVVRSTNLANRMDQTLYVVIIIRLLWLAV</sequence>
<dbReference type="SUPFAM" id="SSF55797">
    <property type="entry name" value="PR-1-like"/>
    <property type="match status" value="1"/>
</dbReference>
<dbReference type="Pfam" id="PF00188">
    <property type="entry name" value="CAP"/>
    <property type="match status" value="1"/>
</dbReference>
<dbReference type="AlphaFoldDB" id="A0A8A3PCZ1"/>
<protein>
    <recommendedName>
        <fullName evidence="2">SCP domain-containing protein</fullName>
    </recommendedName>
</protein>
<proteinExistence type="predicted"/>
<reference evidence="3" key="1">
    <citation type="submission" date="2020-10" db="EMBL/GenBank/DDBJ databases">
        <title>Genome Sequence of Monilinia vaccinii-corymbosi Sheds Light on Mummy Berry Disease Infection of Blueberry and Mating Type.</title>
        <authorList>
            <person name="Yow A.G."/>
            <person name="Zhang Y."/>
            <person name="Bansal K."/>
            <person name="Eacker S.M."/>
            <person name="Sullivan S."/>
            <person name="Liachko I."/>
            <person name="Cubeta M.A."/>
            <person name="Rollins J.A."/>
            <person name="Ashrafi H."/>
        </authorList>
    </citation>
    <scope>NUCLEOTIDE SEQUENCE</scope>
    <source>
        <strain evidence="3">RL-1</strain>
    </source>
</reference>
<accession>A0A8A3PCZ1</accession>
<dbReference type="PANTHER" id="PTHR10334">
    <property type="entry name" value="CYSTEINE-RICH SECRETORY PROTEIN-RELATED"/>
    <property type="match status" value="1"/>
</dbReference>